<evidence type="ECO:0000256" key="3">
    <source>
        <dbReference type="PROSITE-ProRule" id="PRU00023"/>
    </source>
</evidence>
<feature type="repeat" description="ANK" evidence="3">
    <location>
        <begin position="464"/>
        <end position="496"/>
    </location>
</feature>
<proteinExistence type="predicted"/>
<dbReference type="InterPro" id="IPR002110">
    <property type="entry name" value="Ankyrin_rpt"/>
</dbReference>
<feature type="repeat" description="ANK" evidence="3">
    <location>
        <begin position="497"/>
        <end position="529"/>
    </location>
</feature>
<gene>
    <name evidence="5" type="ORF">GP486_007552</name>
</gene>
<comment type="caution">
    <text evidence="5">The sequence shown here is derived from an EMBL/GenBank/DDBJ whole genome shotgun (WGS) entry which is preliminary data.</text>
</comment>
<dbReference type="Pfam" id="PF12796">
    <property type="entry name" value="Ank_2"/>
    <property type="match status" value="3"/>
</dbReference>
<dbReference type="EMBL" id="JAGHQM010002197">
    <property type="protein sequence ID" value="KAH0551102.1"/>
    <property type="molecule type" value="Genomic_DNA"/>
</dbReference>
<dbReference type="InterPro" id="IPR036770">
    <property type="entry name" value="Ankyrin_rpt-contain_sf"/>
</dbReference>
<dbReference type="PROSITE" id="PS50088">
    <property type="entry name" value="ANK_REPEAT"/>
    <property type="match status" value="6"/>
</dbReference>
<accession>A0A9P8L6T2</accession>
<feature type="repeat" description="ANK" evidence="3">
    <location>
        <begin position="322"/>
        <end position="354"/>
    </location>
</feature>
<organism evidence="5 6">
    <name type="scientific">Trichoglossum hirsutum</name>
    <dbReference type="NCBI Taxonomy" id="265104"/>
    <lineage>
        <taxon>Eukaryota</taxon>
        <taxon>Fungi</taxon>
        <taxon>Dikarya</taxon>
        <taxon>Ascomycota</taxon>
        <taxon>Pezizomycotina</taxon>
        <taxon>Geoglossomycetes</taxon>
        <taxon>Geoglossales</taxon>
        <taxon>Geoglossaceae</taxon>
        <taxon>Trichoglossum</taxon>
    </lineage>
</organism>
<reference evidence="5" key="1">
    <citation type="submission" date="2021-03" db="EMBL/GenBank/DDBJ databases">
        <title>Comparative genomics and phylogenomic investigation of the class Geoglossomycetes provide insights into ecological specialization and systematics.</title>
        <authorList>
            <person name="Melie T."/>
            <person name="Pirro S."/>
            <person name="Miller A.N."/>
            <person name="Quandt A."/>
        </authorList>
    </citation>
    <scope>NUCLEOTIDE SEQUENCE</scope>
    <source>
        <strain evidence="5">CAQ_001_2017</strain>
    </source>
</reference>
<feature type="compositionally biased region" description="Polar residues" evidence="4">
    <location>
        <begin position="149"/>
        <end position="181"/>
    </location>
</feature>
<name>A0A9P8L6T2_9PEZI</name>
<dbReference type="SMART" id="SM00248">
    <property type="entry name" value="ANK"/>
    <property type="match status" value="8"/>
</dbReference>
<dbReference type="SUPFAM" id="SSF48403">
    <property type="entry name" value="Ankyrin repeat"/>
    <property type="match status" value="1"/>
</dbReference>
<evidence type="ECO:0000256" key="4">
    <source>
        <dbReference type="SAM" id="MobiDB-lite"/>
    </source>
</evidence>
<feature type="repeat" description="ANK" evidence="3">
    <location>
        <begin position="431"/>
        <end position="463"/>
    </location>
</feature>
<evidence type="ECO:0000256" key="1">
    <source>
        <dbReference type="ARBA" id="ARBA00022737"/>
    </source>
</evidence>
<evidence type="ECO:0000313" key="5">
    <source>
        <dbReference type="EMBL" id="KAH0551102.1"/>
    </source>
</evidence>
<feature type="repeat" description="ANK" evidence="3">
    <location>
        <begin position="288"/>
        <end position="320"/>
    </location>
</feature>
<dbReference type="Gene3D" id="1.25.40.20">
    <property type="entry name" value="Ankyrin repeat-containing domain"/>
    <property type="match status" value="2"/>
</dbReference>
<keyword evidence="1" id="KW-0677">Repeat</keyword>
<dbReference type="PANTHER" id="PTHR24188:SF29">
    <property type="entry name" value="GH09064P"/>
    <property type="match status" value="1"/>
</dbReference>
<keyword evidence="2 3" id="KW-0040">ANK repeat</keyword>
<dbReference type="PROSITE" id="PS50297">
    <property type="entry name" value="ANK_REP_REGION"/>
    <property type="match status" value="3"/>
</dbReference>
<dbReference type="AlphaFoldDB" id="A0A9P8L6T2"/>
<dbReference type="PRINTS" id="PR01415">
    <property type="entry name" value="ANKYRIN"/>
</dbReference>
<evidence type="ECO:0008006" key="7">
    <source>
        <dbReference type="Google" id="ProtNLM"/>
    </source>
</evidence>
<dbReference type="PANTHER" id="PTHR24188">
    <property type="entry name" value="ANKYRIN REPEAT PROTEIN"/>
    <property type="match status" value="1"/>
</dbReference>
<evidence type="ECO:0000256" key="2">
    <source>
        <dbReference type="ARBA" id="ARBA00023043"/>
    </source>
</evidence>
<feature type="repeat" description="ANK" evidence="3">
    <location>
        <begin position="392"/>
        <end position="424"/>
    </location>
</feature>
<keyword evidence="6" id="KW-1185">Reference proteome</keyword>
<feature type="region of interest" description="Disordered" evidence="4">
    <location>
        <begin position="135"/>
        <end position="187"/>
    </location>
</feature>
<evidence type="ECO:0000313" key="6">
    <source>
        <dbReference type="Proteomes" id="UP000750711"/>
    </source>
</evidence>
<protein>
    <recommendedName>
        <fullName evidence="7">Ankyrin repeat protein</fullName>
    </recommendedName>
</protein>
<dbReference type="Proteomes" id="UP000750711">
    <property type="component" value="Unassembled WGS sequence"/>
</dbReference>
<sequence length="555" mass="61130">MDPSGVISLSERVLQYYNQCRQASAAFSKLHLDLYSFHAALSVAEPLIPADSDLRKGCEEVATRIGEVLSKHASLATTRKKFTQRIHLSTVDISELRDRLTVQISCLNLYIQAVTIRNYDGSHRPAQSTSYLQELPNISAPGSPDIPSPSASTTTLFNTPSDRSPTITDKWSSVQIGTPSVTSSEKELTSSEIELISSEKEHHSPFAIVRAKLKRPRSKFIKAAEGGDVTTLLSILNDGAQLSQLGPESINEALIAVSSNSKHKREQTEVIRHLLGRNAEIEYKDVQFGFTPLIWAISAGRKDIVEALLDNGAHIETRDSFKDWTPLIWAVWWGHEVIIKELIRRGACLDAKDGISERTPLLWAAKKGTYGAAAILLQADRSPRLTKDIDKQQLTPLVLAYMEGHERVAETLLSHGADPNSTFPANSTFPTGMPLLISAITYGLANFVRLFVNKGADIQSKDKEGIPALSVAVREERPSIAKFLIANGASLEATDNEGRTALVWAIARAREDLVEMLVRKGANRFAVDNNRRTVRQWSELTENPRIIKLVSSGKG</sequence>